<name>A0A0F4PPK2_9GAMM</name>
<dbReference type="PANTHER" id="PTHR35446">
    <property type="entry name" value="SI:CH211-175M2.5"/>
    <property type="match status" value="1"/>
</dbReference>
<proteinExistence type="predicted"/>
<organism evidence="1 2">
    <name type="scientific">Pseudoalteromonas ruthenica</name>
    <dbReference type="NCBI Taxonomy" id="151081"/>
    <lineage>
        <taxon>Bacteria</taxon>
        <taxon>Pseudomonadati</taxon>
        <taxon>Pseudomonadota</taxon>
        <taxon>Gammaproteobacteria</taxon>
        <taxon>Alteromonadales</taxon>
        <taxon>Pseudoalteromonadaceae</taxon>
        <taxon>Pseudoalteromonas</taxon>
    </lineage>
</organism>
<dbReference type="AlphaFoldDB" id="A0A0F4PPK2"/>
<dbReference type="PATRIC" id="fig|151081.8.peg.1950"/>
<dbReference type="RefSeq" id="WP_022944946.1">
    <property type="nucleotide sequence ID" value="NZ_JXXY01000007.1"/>
</dbReference>
<dbReference type="Proteomes" id="UP000033664">
    <property type="component" value="Unassembled WGS sequence"/>
</dbReference>
<dbReference type="GeneID" id="58228932"/>
<evidence type="ECO:0000313" key="2">
    <source>
        <dbReference type="Proteomes" id="UP000033664"/>
    </source>
</evidence>
<dbReference type="SUPFAM" id="SSF69118">
    <property type="entry name" value="AhpD-like"/>
    <property type="match status" value="1"/>
</dbReference>
<comment type="caution">
    <text evidence="1">The sequence shown here is derived from an EMBL/GenBank/DDBJ whole genome shotgun (WGS) entry which is preliminary data.</text>
</comment>
<gene>
    <name evidence="1" type="ORF">TW72_10555</name>
</gene>
<protein>
    <submittedName>
        <fullName evidence="1">Carboxymuconolactone decarboxylase</fullName>
    </submittedName>
</protein>
<dbReference type="Gene3D" id="1.20.1290.10">
    <property type="entry name" value="AhpD-like"/>
    <property type="match status" value="1"/>
</dbReference>
<dbReference type="InterPro" id="IPR029032">
    <property type="entry name" value="AhpD-like"/>
</dbReference>
<dbReference type="EMBL" id="JXXZ01000008">
    <property type="protein sequence ID" value="KJY99305.1"/>
    <property type="molecule type" value="Genomic_DNA"/>
</dbReference>
<reference evidence="1 2" key="1">
    <citation type="journal article" date="2015" name="BMC Genomics">
        <title>Genome mining reveals unlocked bioactive potential of marine Gram-negative bacteria.</title>
        <authorList>
            <person name="Machado H."/>
            <person name="Sonnenschein E.C."/>
            <person name="Melchiorsen J."/>
            <person name="Gram L."/>
        </authorList>
    </citation>
    <scope>NUCLEOTIDE SEQUENCE [LARGE SCALE GENOMIC DNA]</scope>
    <source>
        <strain evidence="1 2">S3137</strain>
    </source>
</reference>
<accession>A0A0F4PPK2</accession>
<keyword evidence="2" id="KW-1185">Reference proteome</keyword>
<dbReference type="eggNOG" id="COG2128">
    <property type="taxonomic scope" value="Bacteria"/>
</dbReference>
<evidence type="ECO:0000313" key="1">
    <source>
        <dbReference type="EMBL" id="KJY99305.1"/>
    </source>
</evidence>
<sequence length="179" mass="20030">MKEFTLHTPETAPESSKPLLEKSQQAFGSIPNLHAVMAESPQLLHGYQVLHEAFLNSSFNNAEKTVVWQSINVEHECHYCVPAHSAIAKSMKVDDDLNQALRDQAPLGDDKLEVLRDTTLEIVRQRGHLSDEQSKTFFAAGYSQQNLLDIILALSQKVMSNYVNHLADTPLDDAFKPFA</sequence>
<dbReference type="PANTHER" id="PTHR35446:SF3">
    <property type="entry name" value="CMD DOMAIN-CONTAINING PROTEIN"/>
    <property type="match status" value="1"/>
</dbReference>
<dbReference type="OrthoDB" id="9808310at2"/>